<gene>
    <name evidence="8" type="ORF">CP49_05890</name>
</gene>
<comment type="similarity">
    <text evidence="1">Belongs to the ABC transporter superfamily.</text>
</comment>
<dbReference type="SUPFAM" id="SSF52540">
    <property type="entry name" value="P-loop containing nucleoside triphosphate hydrolases"/>
    <property type="match status" value="1"/>
</dbReference>
<feature type="domain" description="ABC transporter" evidence="7">
    <location>
        <begin position="11"/>
        <end position="242"/>
    </location>
</feature>
<evidence type="ECO:0000259" key="7">
    <source>
        <dbReference type="PROSITE" id="PS50893"/>
    </source>
</evidence>
<comment type="function">
    <text evidence="6">Involved in beta-(1--&gt;2)glucan export. Transmembrane domains (TMD) form a pore in the inner membrane and the ATP-binding domain (NBD) is responsible for energy generation.</text>
</comment>
<protein>
    <submittedName>
        <fullName evidence="8">ABC transporter ATP-binding protein</fullName>
    </submittedName>
</protein>
<keyword evidence="5" id="KW-0029">Amino-acid transport</keyword>
<dbReference type="Proteomes" id="UP000051913">
    <property type="component" value="Unassembled WGS sequence"/>
</dbReference>
<evidence type="ECO:0000313" key="9">
    <source>
        <dbReference type="Proteomes" id="UP000051913"/>
    </source>
</evidence>
<dbReference type="GO" id="GO:0005524">
    <property type="term" value="F:ATP binding"/>
    <property type="evidence" value="ECO:0007669"/>
    <property type="project" value="UniProtKB-KW"/>
</dbReference>
<accession>A0A0R3M587</accession>
<keyword evidence="2" id="KW-0813">Transport</keyword>
<dbReference type="GO" id="GO:0016887">
    <property type="term" value="F:ATP hydrolysis activity"/>
    <property type="evidence" value="ECO:0007669"/>
    <property type="project" value="InterPro"/>
</dbReference>
<dbReference type="PANTHER" id="PTHR43820">
    <property type="entry name" value="HIGH-AFFINITY BRANCHED-CHAIN AMINO ACID TRANSPORT ATP-BINDING PROTEIN LIVF"/>
    <property type="match status" value="1"/>
</dbReference>
<dbReference type="PANTHER" id="PTHR43820:SF2">
    <property type="entry name" value="ABC TRANSPORTER ATP-BINDING PROTEIN"/>
    <property type="match status" value="1"/>
</dbReference>
<evidence type="ECO:0000256" key="3">
    <source>
        <dbReference type="ARBA" id="ARBA00022741"/>
    </source>
</evidence>
<sequence>MWWSAMADTLLEIDGIETCYGLSQVLFGLSLKVQSGEMVALMGRNGMGKTTTIRSIMGMTPARSGKIRFAGEEVRSLPSYRIAKLGIGLVPEGRQIFPNLTVYENLVAASGNRAGNADPWTIEKIHALFPRLAERGNNMGVTLSGGEQQMLAIGRALMTNPKLLILDEATEGLAPLIREEIWNCLSMLKGRGQSVLVIDKNVANLSRIADRHYIIERGRTVWTGTSEQLIAEPDLQHRYLGI</sequence>
<keyword evidence="9" id="KW-1185">Reference proteome</keyword>
<reference evidence="8 9" key="1">
    <citation type="submission" date="2014-03" db="EMBL/GenBank/DDBJ databases">
        <title>Bradyrhizobium valentinum sp. nov., isolated from effective nodules of Lupinus mariae-josephae, a lupine endemic of basic-lime soils in Eastern Spain.</title>
        <authorList>
            <person name="Duran D."/>
            <person name="Rey L."/>
            <person name="Navarro A."/>
            <person name="Busquets A."/>
            <person name="Imperial J."/>
            <person name="Ruiz-Argueso T."/>
        </authorList>
    </citation>
    <scope>NUCLEOTIDE SEQUENCE [LARGE SCALE GENOMIC DNA]</scope>
    <source>
        <strain evidence="8 9">LmjM3</strain>
    </source>
</reference>
<dbReference type="Gene3D" id="3.40.50.300">
    <property type="entry name" value="P-loop containing nucleotide triphosphate hydrolases"/>
    <property type="match status" value="1"/>
</dbReference>
<comment type="caution">
    <text evidence="8">The sequence shown here is derived from an EMBL/GenBank/DDBJ whole genome shotgun (WGS) entry which is preliminary data.</text>
</comment>
<keyword evidence="3" id="KW-0547">Nucleotide-binding</keyword>
<evidence type="ECO:0000256" key="4">
    <source>
        <dbReference type="ARBA" id="ARBA00022840"/>
    </source>
</evidence>
<dbReference type="Pfam" id="PF00005">
    <property type="entry name" value="ABC_tran"/>
    <property type="match status" value="1"/>
</dbReference>
<dbReference type="InterPro" id="IPR003439">
    <property type="entry name" value="ABC_transporter-like_ATP-bd"/>
</dbReference>
<name>A0A0R3M587_9BRAD</name>
<keyword evidence="4 8" id="KW-0067">ATP-binding</keyword>
<dbReference type="CDD" id="cd03224">
    <property type="entry name" value="ABC_TM1139_LivF_branched"/>
    <property type="match status" value="1"/>
</dbReference>
<dbReference type="SMART" id="SM00382">
    <property type="entry name" value="AAA"/>
    <property type="match status" value="1"/>
</dbReference>
<dbReference type="EMBL" id="LLXX01000161">
    <property type="protein sequence ID" value="KRR01144.1"/>
    <property type="molecule type" value="Genomic_DNA"/>
</dbReference>
<dbReference type="InterPro" id="IPR003593">
    <property type="entry name" value="AAA+_ATPase"/>
</dbReference>
<dbReference type="GO" id="GO:0015807">
    <property type="term" value="P:L-amino acid transport"/>
    <property type="evidence" value="ECO:0007669"/>
    <property type="project" value="TreeGrafter"/>
</dbReference>
<evidence type="ECO:0000256" key="1">
    <source>
        <dbReference type="ARBA" id="ARBA00005417"/>
    </source>
</evidence>
<dbReference type="InterPro" id="IPR052156">
    <property type="entry name" value="BCAA_Transport_ATP-bd_LivF"/>
</dbReference>
<dbReference type="InterPro" id="IPR017871">
    <property type="entry name" value="ABC_transporter-like_CS"/>
</dbReference>
<evidence type="ECO:0000256" key="2">
    <source>
        <dbReference type="ARBA" id="ARBA00022448"/>
    </source>
</evidence>
<dbReference type="STRING" id="1518501.CQ10_10235"/>
<dbReference type="AlphaFoldDB" id="A0A0R3M587"/>
<evidence type="ECO:0000256" key="6">
    <source>
        <dbReference type="ARBA" id="ARBA00024722"/>
    </source>
</evidence>
<dbReference type="PROSITE" id="PS00211">
    <property type="entry name" value="ABC_TRANSPORTER_1"/>
    <property type="match status" value="1"/>
</dbReference>
<dbReference type="InterPro" id="IPR027417">
    <property type="entry name" value="P-loop_NTPase"/>
</dbReference>
<dbReference type="PROSITE" id="PS50893">
    <property type="entry name" value="ABC_TRANSPORTER_2"/>
    <property type="match status" value="1"/>
</dbReference>
<proteinExistence type="inferred from homology"/>
<dbReference type="GO" id="GO:0015658">
    <property type="term" value="F:branched-chain amino acid transmembrane transporter activity"/>
    <property type="evidence" value="ECO:0007669"/>
    <property type="project" value="TreeGrafter"/>
</dbReference>
<evidence type="ECO:0000256" key="5">
    <source>
        <dbReference type="ARBA" id="ARBA00022970"/>
    </source>
</evidence>
<evidence type="ECO:0000313" key="8">
    <source>
        <dbReference type="EMBL" id="KRR01144.1"/>
    </source>
</evidence>
<organism evidence="8 9">
    <name type="scientific">Bradyrhizobium valentinum</name>
    <dbReference type="NCBI Taxonomy" id="1518501"/>
    <lineage>
        <taxon>Bacteria</taxon>
        <taxon>Pseudomonadati</taxon>
        <taxon>Pseudomonadota</taxon>
        <taxon>Alphaproteobacteria</taxon>
        <taxon>Hyphomicrobiales</taxon>
        <taxon>Nitrobacteraceae</taxon>
        <taxon>Bradyrhizobium</taxon>
    </lineage>
</organism>